<dbReference type="InterPro" id="IPR018485">
    <property type="entry name" value="FGGY_C"/>
</dbReference>
<evidence type="ECO:0000256" key="1">
    <source>
        <dbReference type="ARBA" id="ARBA00022679"/>
    </source>
</evidence>
<dbReference type="GO" id="GO:0016301">
    <property type="term" value="F:kinase activity"/>
    <property type="evidence" value="ECO:0007669"/>
    <property type="project" value="UniProtKB-KW"/>
</dbReference>
<accession>A0A0F9C5C1</accession>
<dbReference type="GO" id="GO:0005975">
    <property type="term" value="P:carbohydrate metabolic process"/>
    <property type="evidence" value="ECO:0007669"/>
    <property type="project" value="InterPro"/>
</dbReference>
<evidence type="ECO:0000256" key="2">
    <source>
        <dbReference type="ARBA" id="ARBA00022777"/>
    </source>
</evidence>
<dbReference type="PANTHER" id="PTHR43095:SF5">
    <property type="entry name" value="XYLULOSE KINASE"/>
    <property type="match status" value="1"/>
</dbReference>
<dbReference type="SUPFAM" id="SSF53067">
    <property type="entry name" value="Actin-like ATPase domain"/>
    <property type="match status" value="1"/>
</dbReference>
<name>A0A0F9C5C1_9ZZZZ</name>
<feature type="non-terminal residue" evidence="4">
    <location>
        <position position="1"/>
    </location>
</feature>
<comment type="caution">
    <text evidence="4">The sequence shown here is derived from an EMBL/GenBank/DDBJ whole genome shotgun (WGS) entry which is preliminary data.</text>
</comment>
<reference evidence="4" key="1">
    <citation type="journal article" date="2015" name="Nature">
        <title>Complex archaea that bridge the gap between prokaryotes and eukaryotes.</title>
        <authorList>
            <person name="Spang A."/>
            <person name="Saw J.H."/>
            <person name="Jorgensen S.L."/>
            <person name="Zaremba-Niedzwiedzka K."/>
            <person name="Martijn J."/>
            <person name="Lind A.E."/>
            <person name="van Eijk R."/>
            <person name="Schleper C."/>
            <person name="Guy L."/>
            <person name="Ettema T.J."/>
        </authorList>
    </citation>
    <scope>NUCLEOTIDE SEQUENCE</scope>
</reference>
<organism evidence="4">
    <name type="scientific">marine sediment metagenome</name>
    <dbReference type="NCBI Taxonomy" id="412755"/>
    <lineage>
        <taxon>unclassified sequences</taxon>
        <taxon>metagenomes</taxon>
        <taxon>ecological metagenomes</taxon>
    </lineage>
</organism>
<gene>
    <name evidence="4" type="ORF">LCGC14_2650400</name>
</gene>
<protein>
    <recommendedName>
        <fullName evidence="3">Carbohydrate kinase FGGY C-terminal domain-containing protein</fullName>
    </recommendedName>
</protein>
<keyword evidence="2" id="KW-0418">Kinase</keyword>
<proteinExistence type="predicted"/>
<dbReference type="InterPro" id="IPR050406">
    <property type="entry name" value="FGGY_Carb_Kinase"/>
</dbReference>
<sequence>VSPVIHDQYAASVGVGATRSGDVMFGAGTAWVLLAMVDKLAKPVIDEAYLCIHTVEGLYGQLLSMVNGGSCFSWALNLLGLVGEDRQKIDSLLASVSPGCDGLRCWPLFTPPGGSSLHLTGAGRFDGIRLLHGPPHILRSVLEGLVLELGRYICFLEEADIPTERLVMCGGAAESSITPQIVANVTGLEVVCQSQSGASALGAAIIARGLTEPQTDLASLAEEMSPLSRRVRPNSDCQVYHTMLERYIRAL</sequence>
<dbReference type="Gene3D" id="3.30.420.40">
    <property type="match status" value="1"/>
</dbReference>
<evidence type="ECO:0000313" key="4">
    <source>
        <dbReference type="EMBL" id="KKK97674.1"/>
    </source>
</evidence>
<dbReference type="Pfam" id="PF02782">
    <property type="entry name" value="FGGY_C"/>
    <property type="match status" value="1"/>
</dbReference>
<keyword evidence="1" id="KW-0808">Transferase</keyword>
<evidence type="ECO:0000259" key="3">
    <source>
        <dbReference type="Pfam" id="PF02782"/>
    </source>
</evidence>
<feature type="domain" description="Carbohydrate kinase FGGY C-terminal" evidence="3">
    <location>
        <begin position="41"/>
        <end position="207"/>
    </location>
</feature>
<dbReference type="EMBL" id="LAZR01045947">
    <property type="protein sequence ID" value="KKK97674.1"/>
    <property type="molecule type" value="Genomic_DNA"/>
</dbReference>
<dbReference type="AlphaFoldDB" id="A0A0F9C5C1"/>
<dbReference type="InterPro" id="IPR043129">
    <property type="entry name" value="ATPase_NBD"/>
</dbReference>
<dbReference type="PANTHER" id="PTHR43095">
    <property type="entry name" value="SUGAR KINASE"/>
    <property type="match status" value="1"/>
</dbReference>